<protein>
    <recommendedName>
        <fullName evidence="2">DUF1508 domain-containing protein</fullName>
    </recommendedName>
</protein>
<sequence>EKGNDKKVRWKIRADNGELVGQSHKGFDDTFEAMDNLIITYTMLTVFVAQVAQSRSAEHNDGG</sequence>
<feature type="non-terminal residue" evidence="1">
    <location>
        <position position="1"/>
    </location>
</feature>
<dbReference type="EMBL" id="LAZR01003309">
    <property type="protein sequence ID" value="KKN19711.1"/>
    <property type="molecule type" value="Genomic_DNA"/>
</dbReference>
<organism evidence="1">
    <name type="scientific">marine sediment metagenome</name>
    <dbReference type="NCBI Taxonomy" id="412755"/>
    <lineage>
        <taxon>unclassified sequences</taxon>
        <taxon>metagenomes</taxon>
        <taxon>ecological metagenomes</taxon>
    </lineage>
</organism>
<accession>A0A0F9R355</accession>
<reference evidence="1" key="1">
    <citation type="journal article" date="2015" name="Nature">
        <title>Complex archaea that bridge the gap between prokaryotes and eukaryotes.</title>
        <authorList>
            <person name="Spang A."/>
            <person name="Saw J.H."/>
            <person name="Jorgensen S.L."/>
            <person name="Zaremba-Niedzwiedzka K."/>
            <person name="Martijn J."/>
            <person name="Lind A.E."/>
            <person name="van Eijk R."/>
            <person name="Schleper C."/>
            <person name="Guy L."/>
            <person name="Ettema T.J."/>
        </authorList>
    </citation>
    <scope>NUCLEOTIDE SEQUENCE</scope>
</reference>
<comment type="caution">
    <text evidence="1">The sequence shown here is derived from an EMBL/GenBank/DDBJ whole genome shotgun (WGS) entry which is preliminary data.</text>
</comment>
<name>A0A0F9R355_9ZZZZ</name>
<dbReference type="AlphaFoldDB" id="A0A0F9R355"/>
<proteinExistence type="predicted"/>
<dbReference type="InterPro" id="IPR036913">
    <property type="entry name" value="YegP-like_sf"/>
</dbReference>
<gene>
    <name evidence="1" type="ORF">LCGC14_0943100</name>
</gene>
<evidence type="ECO:0000313" key="1">
    <source>
        <dbReference type="EMBL" id="KKN19711.1"/>
    </source>
</evidence>
<evidence type="ECO:0008006" key="2">
    <source>
        <dbReference type="Google" id="ProtNLM"/>
    </source>
</evidence>
<dbReference type="SUPFAM" id="SSF160113">
    <property type="entry name" value="YegP-like"/>
    <property type="match status" value="1"/>
</dbReference>